<reference evidence="3" key="2">
    <citation type="submission" date="2021-09" db="EMBL/GenBank/DDBJ databases">
        <authorList>
            <person name="Jia N."/>
            <person name="Wang J."/>
            <person name="Shi W."/>
            <person name="Du L."/>
            <person name="Sun Y."/>
            <person name="Zhan W."/>
            <person name="Jiang J."/>
            <person name="Wang Q."/>
            <person name="Zhang B."/>
            <person name="Ji P."/>
            <person name="Sakyi L.B."/>
            <person name="Cui X."/>
            <person name="Yuan T."/>
            <person name="Jiang B."/>
            <person name="Yang W."/>
            <person name="Lam T.T.-Y."/>
            <person name="Chang Q."/>
            <person name="Ding S."/>
            <person name="Wang X."/>
            <person name="Zhu J."/>
            <person name="Ruan X."/>
            <person name="Zhao L."/>
            <person name="Wei J."/>
            <person name="Que T."/>
            <person name="Du C."/>
            <person name="Cheng J."/>
            <person name="Dai P."/>
            <person name="Han X."/>
            <person name="Huang E."/>
            <person name="Gao Y."/>
            <person name="Liu J."/>
            <person name="Shao H."/>
            <person name="Ye R."/>
            <person name="Li L."/>
            <person name="Wei W."/>
            <person name="Wang X."/>
            <person name="Wang C."/>
            <person name="Huo Q."/>
            <person name="Li W."/>
            <person name="Guo W."/>
            <person name="Chen H."/>
            <person name="Chen S."/>
            <person name="Zhou L."/>
            <person name="Zhou L."/>
            <person name="Ni X."/>
            <person name="Tian J."/>
            <person name="Zhou Y."/>
            <person name="Sheng Y."/>
            <person name="Liu T."/>
            <person name="Pan Y."/>
            <person name="Xia L."/>
            <person name="Li J."/>
            <person name="Zhao F."/>
            <person name="Cao W."/>
        </authorList>
    </citation>
    <scope>NUCLEOTIDE SEQUENCE</scope>
    <source>
        <strain evidence="3">Rmic-2018</strain>
        <tissue evidence="3">Larvae</tissue>
    </source>
</reference>
<evidence type="ECO:0008006" key="5">
    <source>
        <dbReference type="Google" id="ProtNLM"/>
    </source>
</evidence>
<protein>
    <recommendedName>
        <fullName evidence="5">CCHC-type domain-containing protein</fullName>
    </recommendedName>
</protein>
<feature type="region of interest" description="Disordered" evidence="1">
    <location>
        <begin position="157"/>
        <end position="176"/>
    </location>
</feature>
<dbReference type="EMBL" id="JABSTU010000006">
    <property type="protein sequence ID" value="KAH8027384.1"/>
    <property type="molecule type" value="Genomic_DNA"/>
</dbReference>
<feature type="signal peptide" evidence="2">
    <location>
        <begin position="1"/>
        <end position="22"/>
    </location>
</feature>
<keyword evidence="4" id="KW-1185">Reference proteome</keyword>
<reference evidence="3" key="1">
    <citation type="journal article" date="2020" name="Cell">
        <title>Large-Scale Comparative Analyses of Tick Genomes Elucidate Their Genetic Diversity and Vector Capacities.</title>
        <authorList>
            <consortium name="Tick Genome and Microbiome Consortium (TIGMIC)"/>
            <person name="Jia N."/>
            <person name="Wang J."/>
            <person name="Shi W."/>
            <person name="Du L."/>
            <person name="Sun Y."/>
            <person name="Zhan W."/>
            <person name="Jiang J.F."/>
            <person name="Wang Q."/>
            <person name="Zhang B."/>
            <person name="Ji P."/>
            <person name="Bell-Sakyi L."/>
            <person name="Cui X.M."/>
            <person name="Yuan T.T."/>
            <person name="Jiang B.G."/>
            <person name="Yang W.F."/>
            <person name="Lam T.T."/>
            <person name="Chang Q.C."/>
            <person name="Ding S.J."/>
            <person name="Wang X.J."/>
            <person name="Zhu J.G."/>
            <person name="Ruan X.D."/>
            <person name="Zhao L."/>
            <person name="Wei J.T."/>
            <person name="Ye R.Z."/>
            <person name="Que T.C."/>
            <person name="Du C.H."/>
            <person name="Zhou Y.H."/>
            <person name="Cheng J.X."/>
            <person name="Dai P.F."/>
            <person name="Guo W.B."/>
            <person name="Han X.H."/>
            <person name="Huang E.J."/>
            <person name="Li L.F."/>
            <person name="Wei W."/>
            <person name="Gao Y.C."/>
            <person name="Liu J.Z."/>
            <person name="Shao H.Z."/>
            <person name="Wang X."/>
            <person name="Wang C.C."/>
            <person name="Yang T.C."/>
            <person name="Huo Q.B."/>
            <person name="Li W."/>
            <person name="Chen H.Y."/>
            <person name="Chen S.E."/>
            <person name="Zhou L.G."/>
            <person name="Ni X.B."/>
            <person name="Tian J.H."/>
            <person name="Sheng Y."/>
            <person name="Liu T."/>
            <person name="Pan Y.S."/>
            <person name="Xia L.Y."/>
            <person name="Li J."/>
            <person name="Zhao F."/>
            <person name="Cao W.C."/>
        </authorList>
    </citation>
    <scope>NUCLEOTIDE SEQUENCE</scope>
    <source>
        <strain evidence="3">Rmic-2018</strain>
    </source>
</reference>
<gene>
    <name evidence="3" type="ORF">HPB51_005010</name>
</gene>
<evidence type="ECO:0000313" key="3">
    <source>
        <dbReference type="EMBL" id="KAH8027384.1"/>
    </source>
</evidence>
<proteinExistence type="predicted"/>
<dbReference type="AlphaFoldDB" id="A0A9J6E053"/>
<name>A0A9J6E053_RHIMP</name>
<dbReference type="Proteomes" id="UP000821866">
    <property type="component" value="Chromosome 4"/>
</dbReference>
<accession>A0A9J6E053</accession>
<keyword evidence="2" id="KW-0732">Signal</keyword>
<evidence type="ECO:0000313" key="4">
    <source>
        <dbReference type="Proteomes" id="UP000821866"/>
    </source>
</evidence>
<comment type="caution">
    <text evidence="3">The sequence shown here is derived from an EMBL/GenBank/DDBJ whole genome shotgun (WGS) entry which is preliminary data.</text>
</comment>
<organism evidence="3 4">
    <name type="scientific">Rhipicephalus microplus</name>
    <name type="common">Cattle tick</name>
    <name type="synonym">Boophilus microplus</name>
    <dbReference type="NCBI Taxonomy" id="6941"/>
    <lineage>
        <taxon>Eukaryota</taxon>
        <taxon>Metazoa</taxon>
        <taxon>Ecdysozoa</taxon>
        <taxon>Arthropoda</taxon>
        <taxon>Chelicerata</taxon>
        <taxon>Arachnida</taxon>
        <taxon>Acari</taxon>
        <taxon>Parasitiformes</taxon>
        <taxon>Ixodida</taxon>
        <taxon>Ixodoidea</taxon>
        <taxon>Ixodidae</taxon>
        <taxon>Rhipicephalinae</taxon>
        <taxon>Rhipicephalus</taxon>
        <taxon>Boophilus</taxon>
    </lineage>
</organism>
<sequence>MTAGICHHLICQTFMMMAVITAQEITSTNEEEDAASSVMEATAVATWPKGDPGARIQARARELEDEISSFCVDSANRITVSARNCIMSRVFEMVMVAERPPVGDILEGLAVATAGRPAAVPAGPGVQGVTGTATMGHPVSGIAGGVSYAAALGSRATSTVQGPSRNGPSGPQGAGAPGAVLRQDYVAFLTLDGSTENPARDVVRILKLNIDRVAMSIKDVTLRHTRYGVTVFSHIKQSLINMKKVIEENTVARTAIKEDTYVPMRTHCASYGHGRSSCLLSNDAARATCMRCATEGHTGSQCTVGERDVAVKCAACQRARLSAADHPAGHPQCLLLKEKVARLRARTNYGGA</sequence>
<evidence type="ECO:0000256" key="1">
    <source>
        <dbReference type="SAM" id="MobiDB-lite"/>
    </source>
</evidence>
<feature type="chain" id="PRO_5039951181" description="CCHC-type domain-containing protein" evidence="2">
    <location>
        <begin position="23"/>
        <end position="352"/>
    </location>
</feature>
<feature type="compositionally biased region" description="Polar residues" evidence="1">
    <location>
        <begin position="157"/>
        <end position="166"/>
    </location>
</feature>
<evidence type="ECO:0000256" key="2">
    <source>
        <dbReference type="SAM" id="SignalP"/>
    </source>
</evidence>